<reference evidence="2 3" key="1">
    <citation type="submission" date="2023-06" db="EMBL/GenBank/DDBJ databases">
        <title>A potential novel species of Streptococcus isolated from human milk sample.</title>
        <authorList>
            <person name="Nguyen H.V."/>
            <person name="Trinh A.T.V."/>
            <person name="Hoang A.T.L."/>
            <person name="Bui L.N.H."/>
            <person name="Tran Q.T.L."/>
            <person name="Trinh T."/>
        </authorList>
    </citation>
    <scope>NUCLEOTIDE SEQUENCE [LARGE SCALE GENOMIC DNA]</scope>
    <source>
        <strain evidence="2 3">VTCC 12812</strain>
    </source>
</reference>
<organism evidence="2 3">
    <name type="scientific">Streptococcus raffinosi</name>
    <dbReference type="NCBI Taxonomy" id="3053355"/>
    <lineage>
        <taxon>Bacteria</taxon>
        <taxon>Bacillati</taxon>
        <taxon>Bacillota</taxon>
        <taxon>Bacilli</taxon>
        <taxon>Lactobacillales</taxon>
        <taxon>Streptococcaceae</taxon>
        <taxon>Streptococcus</taxon>
    </lineage>
</organism>
<proteinExistence type="predicted"/>
<feature type="transmembrane region" description="Helical" evidence="1">
    <location>
        <begin position="205"/>
        <end position="225"/>
    </location>
</feature>
<keyword evidence="1" id="KW-0812">Transmembrane</keyword>
<gene>
    <name evidence="2" type="ORF">QRD39_06235</name>
</gene>
<evidence type="ECO:0000313" key="3">
    <source>
        <dbReference type="Proteomes" id="UP001529255"/>
    </source>
</evidence>
<dbReference type="EMBL" id="JASUZV010000008">
    <property type="protein sequence ID" value="MDL5043710.1"/>
    <property type="molecule type" value="Genomic_DNA"/>
</dbReference>
<dbReference type="RefSeq" id="WP_285956001.1">
    <property type="nucleotide sequence ID" value="NZ_JASUZV010000008.1"/>
</dbReference>
<accession>A0ABT7LSW3</accession>
<feature type="transmembrane region" description="Helical" evidence="1">
    <location>
        <begin position="20"/>
        <end position="37"/>
    </location>
</feature>
<protein>
    <submittedName>
        <fullName evidence="2">Accessory regulator AgrC</fullName>
    </submittedName>
</protein>
<feature type="transmembrane region" description="Helical" evidence="1">
    <location>
        <begin position="101"/>
        <end position="122"/>
    </location>
</feature>
<evidence type="ECO:0000256" key="1">
    <source>
        <dbReference type="SAM" id="Phobius"/>
    </source>
</evidence>
<dbReference type="Proteomes" id="UP001529255">
    <property type="component" value="Unassembled WGS sequence"/>
</dbReference>
<keyword evidence="1" id="KW-0472">Membrane</keyword>
<keyword evidence="1" id="KW-1133">Transmembrane helix</keyword>
<evidence type="ECO:0000313" key="2">
    <source>
        <dbReference type="EMBL" id="MDL5043710.1"/>
    </source>
</evidence>
<keyword evidence="3" id="KW-1185">Reference proteome</keyword>
<feature type="transmembrane region" description="Helical" evidence="1">
    <location>
        <begin position="178"/>
        <end position="199"/>
    </location>
</feature>
<sequence>MLNQSNYELKRNKKHFSGLLWTNIIVHFSFLIFFSLVGRFDSSESQTILNSSTGVMALATTVTFSVAVVYGVVLFNRLLLNYYIKQAREKTYLFPGGRLSIFWGKVCALCTYFVFNFFPVVLFENFIFYFIVNASGFAMISFLSYVFKVMLIVIFSTLFSLAIILLSQLFGQILQSSNTSVVASVILVSVVGNFVALLYQINNFIIILIILITLVVLTIISKILANRIQKDDVIEG</sequence>
<feature type="transmembrane region" description="Helical" evidence="1">
    <location>
        <begin position="57"/>
        <end position="80"/>
    </location>
</feature>
<name>A0ABT7LSW3_9STRE</name>
<comment type="caution">
    <text evidence="2">The sequence shown here is derived from an EMBL/GenBank/DDBJ whole genome shotgun (WGS) entry which is preliminary data.</text>
</comment>
<feature type="transmembrane region" description="Helical" evidence="1">
    <location>
        <begin position="142"/>
        <end position="166"/>
    </location>
</feature>